<evidence type="ECO:0000313" key="2">
    <source>
        <dbReference type="EMBL" id="KAF2762947.1"/>
    </source>
</evidence>
<evidence type="ECO:0000256" key="1">
    <source>
        <dbReference type="SAM" id="SignalP"/>
    </source>
</evidence>
<gene>
    <name evidence="2" type="ORF">EJ05DRAFT_21510</name>
</gene>
<evidence type="ECO:0000313" key="3">
    <source>
        <dbReference type="Proteomes" id="UP000799437"/>
    </source>
</evidence>
<dbReference type="RefSeq" id="XP_033605398.1">
    <property type="nucleotide sequence ID" value="XM_033739863.1"/>
</dbReference>
<feature type="signal peptide" evidence="1">
    <location>
        <begin position="1"/>
        <end position="20"/>
    </location>
</feature>
<sequence>MCAAHCGAWVPVFISSTLWSQGFFRLMTVNASLYREFNALPSPSLSLRPVPTPNSVSTSLARFPKALGYVHMYPRLNGVQSQTRPRVSRRGMAQCWMRKVHPHSVIGLPRQ</sequence>
<reference evidence="2" key="1">
    <citation type="journal article" date="2020" name="Stud. Mycol.">
        <title>101 Dothideomycetes genomes: a test case for predicting lifestyles and emergence of pathogens.</title>
        <authorList>
            <person name="Haridas S."/>
            <person name="Albert R."/>
            <person name="Binder M."/>
            <person name="Bloem J."/>
            <person name="Labutti K."/>
            <person name="Salamov A."/>
            <person name="Andreopoulos B."/>
            <person name="Baker S."/>
            <person name="Barry K."/>
            <person name="Bills G."/>
            <person name="Bluhm B."/>
            <person name="Cannon C."/>
            <person name="Castanera R."/>
            <person name="Culley D."/>
            <person name="Daum C."/>
            <person name="Ezra D."/>
            <person name="Gonzalez J."/>
            <person name="Henrissat B."/>
            <person name="Kuo A."/>
            <person name="Liang C."/>
            <person name="Lipzen A."/>
            <person name="Lutzoni F."/>
            <person name="Magnuson J."/>
            <person name="Mondo S."/>
            <person name="Nolan M."/>
            <person name="Ohm R."/>
            <person name="Pangilinan J."/>
            <person name="Park H.-J."/>
            <person name="Ramirez L."/>
            <person name="Alfaro M."/>
            <person name="Sun H."/>
            <person name="Tritt A."/>
            <person name="Yoshinaga Y."/>
            <person name="Zwiers L.-H."/>
            <person name="Turgeon B."/>
            <person name="Goodwin S."/>
            <person name="Spatafora J."/>
            <person name="Crous P."/>
            <person name="Grigoriev I."/>
        </authorList>
    </citation>
    <scope>NUCLEOTIDE SEQUENCE</scope>
    <source>
        <strain evidence="2">CBS 121739</strain>
    </source>
</reference>
<keyword evidence="3" id="KW-1185">Reference proteome</keyword>
<keyword evidence="1" id="KW-0732">Signal</keyword>
<feature type="chain" id="PRO_5025424431" description="Secreted protein" evidence="1">
    <location>
        <begin position="21"/>
        <end position="111"/>
    </location>
</feature>
<dbReference type="AlphaFoldDB" id="A0A6A6WL79"/>
<dbReference type="EMBL" id="ML996565">
    <property type="protein sequence ID" value="KAF2762947.1"/>
    <property type="molecule type" value="Genomic_DNA"/>
</dbReference>
<organism evidence="2 3">
    <name type="scientific">Pseudovirgaria hyperparasitica</name>
    <dbReference type="NCBI Taxonomy" id="470096"/>
    <lineage>
        <taxon>Eukaryota</taxon>
        <taxon>Fungi</taxon>
        <taxon>Dikarya</taxon>
        <taxon>Ascomycota</taxon>
        <taxon>Pezizomycotina</taxon>
        <taxon>Dothideomycetes</taxon>
        <taxon>Dothideomycetes incertae sedis</taxon>
        <taxon>Acrospermales</taxon>
        <taxon>Acrospermaceae</taxon>
        <taxon>Pseudovirgaria</taxon>
    </lineage>
</organism>
<accession>A0A6A6WL79</accession>
<protein>
    <recommendedName>
        <fullName evidence="4">Secreted protein</fullName>
    </recommendedName>
</protein>
<name>A0A6A6WL79_9PEZI</name>
<evidence type="ECO:0008006" key="4">
    <source>
        <dbReference type="Google" id="ProtNLM"/>
    </source>
</evidence>
<dbReference type="GeneID" id="54480917"/>
<dbReference type="Proteomes" id="UP000799437">
    <property type="component" value="Unassembled WGS sequence"/>
</dbReference>
<proteinExistence type="predicted"/>